<protein>
    <recommendedName>
        <fullName evidence="4">Immunity protein 17</fullName>
    </recommendedName>
</protein>
<reference evidence="2 3" key="1">
    <citation type="submission" date="2016-08" db="EMBL/GenBank/DDBJ databases">
        <title>Characterization and recognition of Brachyspira hampsonii sp. nov., a novel intestinal spirochete that is pathogenic to pigs.</title>
        <authorList>
            <person name="Mirajkar N."/>
            <person name="La T."/>
            <person name="Phillips N."/>
            <person name="Hampson D."/>
            <person name="Gebhart C."/>
        </authorList>
    </citation>
    <scope>NUCLEOTIDE SEQUENCE [LARGE SCALE GENOMIC DNA]</scope>
    <source>
        <strain evidence="2 3">P280/1</strain>
    </source>
</reference>
<dbReference type="InterPro" id="IPR029087">
    <property type="entry name" value="Imm17"/>
</dbReference>
<sequence length="75" mass="8481">MESLVNYIKKCPYIFGILIGIMFILDAIFKWNWLLNNNSSNSMIDIYEVLGEIGVRILTGILGLIIIISCIIIFG</sequence>
<dbReference type="EMBL" id="MDCO01000012">
    <property type="protein sequence ID" value="OEJ13945.1"/>
    <property type="molecule type" value="Genomic_DNA"/>
</dbReference>
<dbReference type="Proteomes" id="UP000095247">
    <property type="component" value="Unassembled WGS sequence"/>
</dbReference>
<name>A0A1E5NCR8_9SPIR</name>
<keyword evidence="1" id="KW-1133">Transmembrane helix</keyword>
<dbReference type="Pfam" id="PF15562">
    <property type="entry name" value="Imm17"/>
    <property type="match status" value="1"/>
</dbReference>
<accession>A0A1E5NCR8</accession>
<feature type="transmembrane region" description="Helical" evidence="1">
    <location>
        <begin position="53"/>
        <end position="74"/>
    </location>
</feature>
<evidence type="ECO:0008006" key="4">
    <source>
        <dbReference type="Google" id="ProtNLM"/>
    </source>
</evidence>
<keyword evidence="1" id="KW-0472">Membrane</keyword>
<evidence type="ECO:0000313" key="3">
    <source>
        <dbReference type="Proteomes" id="UP000095247"/>
    </source>
</evidence>
<organism evidence="2 3">
    <name type="scientific">Brachyspira hampsonii</name>
    <dbReference type="NCBI Taxonomy" id="1287055"/>
    <lineage>
        <taxon>Bacteria</taxon>
        <taxon>Pseudomonadati</taxon>
        <taxon>Spirochaetota</taxon>
        <taxon>Spirochaetia</taxon>
        <taxon>Brachyspirales</taxon>
        <taxon>Brachyspiraceae</taxon>
        <taxon>Brachyspira</taxon>
    </lineage>
</organism>
<evidence type="ECO:0000256" key="1">
    <source>
        <dbReference type="SAM" id="Phobius"/>
    </source>
</evidence>
<feature type="transmembrane region" description="Helical" evidence="1">
    <location>
        <begin position="12"/>
        <end position="33"/>
    </location>
</feature>
<dbReference type="AlphaFoldDB" id="A0A1E5NCR8"/>
<evidence type="ECO:0000313" key="2">
    <source>
        <dbReference type="EMBL" id="OEJ13945.1"/>
    </source>
</evidence>
<gene>
    <name evidence="2" type="ORF">BFL38_04190</name>
</gene>
<keyword evidence="1" id="KW-0812">Transmembrane</keyword>
<proteinExistence type="predicted"/>
<comment type="caution">
    <text evidence="2">The sequence shown here is derived from an EMBL/GenBank/DDBJ whole genome shotgun (WGS) entry which is preliminary data.</text>
</comment>